<dbReference type="KEGG" id="mzh:Mzhil_0674"/>
<keyword evidence="1" id="KW-0408">Iron</keyword>
<dbReference type="InterPro" id="IPR007167">
    <property type="entry name" value="Fe-transptr_FeoA-like"/>
</dbReference>
<evidence type="ECO:0000313" key="4">
    <source>
        <dbReference type="EMBL" id="AEH60843.1"/>
    </source>
</evidence>
<evidence type="ECO:0000259" key="2">
    <source>
        <dbReference type="SMART" id="SM00899"/>
    </source>
</evidence>
<dbReference type="EMBL" id="CP002101">
    <property type="protein sequence ID" value="AEH60843.1"/>
    <property type="molecule type" value="Genomic_DNA"/>
</dbReference>
<keyword evidence="5" id="KW-1185">Reference proteome</keyword>
<proteinExistence type="predicted"/>
<dbReference type="Proteomes" id="UP000006622">
    <property type="component" value="Chromosome"/>
</dbReference>
<dbReference type="STRING" id="679901.Mzhil_0674"/>
<dbReference type="EMBL" id="CP002101">
    <property type="protein sequence ID" value="AEH60541.1"/>
    <property type="molecule type" value="Genomic_DNA"/>
</dbReference>
<dbReference type="SMART" id="SM00899">
    <property type="entry name" value="FeoA"/>
    <property type="match status" value="1"/>
</dbReference>
<reference evidence="3" key="1">
    <citation type="submission" date="2010-07" db="EMBL/GenBank/DDBJ databases">
        <title>The complete genome of Methanosalsum zhilinae DSM 4017.</title>
        <authorList>
            <consortium name="US DOE Joint Genome Institute (JGI-PGF)"/>
            <person name="Lucas S."/>
            <person name="Copeland A."/>
            <person name="Lapidus A."/>
            <person name="Glavina del Rio T."/>
            <person name="Dalin E."/>
            <person name="Tice H."/>
            <person name="Bruce D."/>
            <person name="Goodwin L."/>
            <person name="Pitluck S."/>
            <person name="Kyrpides N."/>
            <person name="Mavromatis K."/>
            <person name="Ovchinnikova G."/>
            <person name="Daligault H."/>
            <person name="Detter J.C."/>
            <person name="Han C."/>
            <person name="Tapia R."/>
            <person name="Larimer F."/>
            <person name="Land M."/>
            <person name="Hauser L."/>
            <person name="Markowitz V."/>
            <person name="Cheng J.-F."/>
            <person name="Hugenholtz P."/>
            <person name="Woyke T."/>
            <person name="Wu D."/>
            <person name="Spring S."/>
            <person name="Schueler E."/>
            <person name="Brambilla E."/>
            <person name="Klenk H.-P."/>
            <person name="Eisen J.A."/>
        </authorList>
    </citation>
    <scope>NUCLEOTIDE SEQUENCE</scope>
    <source>
        <strain evidence="3">DSM 4017</strain>
    </source>
</reference>
<dbReference type="InterPro" id="IPR008988">
    <property type="entry name" value="Transcriptional_repressor_C"/>
</dbReference>
<dbReference type="AlphaFoldDB" id="F7XK76"/>
<dbReference type="HOGENOM" id="CLU_150646_10_1_2"/>
<dbReference type="Gene3D" id="2.30.30.90">
    <property type="match status" value="1"/>
</dbReference>
<sequence length="71" mass="7955">MYLASYENDKPCIIENLPDINLLNSLGLRKGSKVSIRSRQFFGGPLVVQIGTRCVAIDKKIAEQIIIKEVH</sequence>
<feature type="domain" description="Ferrous iron transporter FeoA-like" evidence="2">
    <location>
        <begin position="1"/>
        <end position="69"/>
    </location>
</feature>
<dbReference type="OrthoDB" id="105333at2157"/>
<dbReference type="RefSeq" id="WP_013897980.1">
    <property type="nucleotide sequence ID" value="NC_015676.1"/>
</dbReference>
<dbReference type="Pfam" id="PF04023">
    <property type="entry name" value="FeoA"/>
    <property type="match status" value="1"/>
</dbReference>
<protein>
    <submittedName>
        <fullName evidence="3">FeoA family protein</fullName>
    </submittedName>
</protein>
<dbReference type="GeneID" id="10822607"/>
<name>F7XK76_METZD</name>
<organism evidence="3 5">
    <name type="scientific">Methanosalsum zhilinae (strain DSM 4017 / NBRC 107636 / OCM 62 / WeN5)</name>
    <name type="common">Methanohalophilus zhilinae</name>
    <dbReference type="NCBI Taxonomy" id="679901"/>
    <lineage>
        <taxon>Archaea</taxon>
        <taxon>Methanobacteriati</taxon>
        <taxon>Methanobacteriota</taxon>
        <taxon>Stenosarchaea group</taxon>
        <taxon>Methanomicrobia</taxon>
        <taxon>Methanosarcinales</taxon>
        <taxon>Methanosarcinaceae</taxon>
        <taxon>Methanosalsum</taxon>
    </lineage>
</organism>
<dbReference type="GO" id="GO:0046914">
    <property type="term" value="F:transition metal ion binding"/>
    <property type="evidence" value="ECO:0007669"/>
    <property type="project" value="InterPro"/>
</dbReference>
<evidence type="ECO:0000313" key="3">
    <source>
        <dbReference type="EMBL" id="AEH60541.1"/>
    </source>
</evidence>
<dbReference type="SUPFAM" id="SSF50037">
    <property type="entry name" value="C-terminal domain of transcriptional repressors"/>
    <property type="match status" value="1"/>
</dbReference>
<evidence type="ECO:0000256" key="1">
    <source>
        <dbReference type="ARBA" id="ARBA00023004"/>
    </source>
</evidence>
<dbReference type="InterPro" id="IPR038157">
    <property type="entry name" value="FeoA_core_dom"/>
</dbReference>
<evidence type="ECO:0000313" key="5">
    <source>
        <dbReference type="Proteomes" id="UP000006622"/>
    </source>
</evidence>
<dbReference type="KEGG" id="mzh:Mzhil_0985"/>
<gene>
    <name evidence="3" type="ordered locus">Mzhil_0674</name>
    <name evidence="4" type="ordered locus">Mzhil_0985</name>
</gene>
<accession>F7XK76</accession>